<keyword evidence="2" id="KW-1185">Reference proteome</keyword>
<dbReference type="PaxDb" id="65489-OBART01G44920.1"/>
<name>A0A0D3EZ19_9ORYZ</name>
<dbReference type="Proteomes" id="UP000026960">
    <property type="component" value="Chromosome 1"/>
</dbReference>
<organism evidence="1">
    <name type="scientific">Oryza barthii</name>
    <dbReference type="NCBI Taxonomy" id="65489"/>
    <lineage>
        <taxon>Eukaryota</taxon>
        <taxon>Viridiplantae</taxon>
        <taxon>Streptophyta</taxon>
        <taxon>Embryophyta</taxon>
        <taxon>Tracheophyta</taxon>
        <taxon>Spermatophyta</taxon>
        <taxon>Magnoliopsida</taxon>
        <taxon>Liliopsida</taxon>
        <taxon>Poales</taxon>
        <taxon>Poaceae</taxon>
        <taxon>BOP clade</taxon>
        <taxon>Oryzoideae</taxon>
        <taxon>Oryzeae</taxon>
        <taxon>Oryzinae</taxon>
        <taxon>Oryza</taxon>
    </lineage>
</organism>
<dbReference type="AlphaFoldDB" id="A0A0D3EZ19"/>
<reference evidence="1" key="1">
    <citation type="journal article" date="2009" name="Rice">
        <title>De Novo Next Generation Sequencing of Plant Genomes.</title>
        <authorList>
            <person name="Rounsley S."/>
            <person name="Marri P.R."/>
            <person name="Yu Y."/>
            <person name="He R."/>
            <person name="Sisneros N."/>
            <person name="Goicoechea J.L."/>
            <person name="Lee S.J."/>
            <person name="Angelova A."/>
            <person name="Kudrna D."/>
            <person name="Luo M."/>
            <person name="Affourtit J."/>
            <person name="Desany B."/>
            <person name="Knight J."/>
            <person name="Niazi F."/>
            <person name="Egholm M."/>
            <person name="Wing R.A."/>
        </authorList>
    </citation>
    <scope>NUCLEOTIDE SEQUENCE [LARGE SCALE GENOMIC DNA]</scope>
    <source>
        <strain evidence="1">cv. IRGC 105608</strain>
    </source>
</reference>
<protein>
    <submittedName>
        <fullName evidence="1">Uncharacterized protein</fullName>
    </submittedName>
</protein>
<proteinExistence type="predicted"/>
<dbReference type="EnsemblPlants" id="OBART01G44920.1">
    <property type="protein sequence ID" value="OBART01G44920.1"/>
    <property type="gene ID" value="OBART01G44920"/>
</dbReference>
<evidence type="ECO:0000313" key="2">
    <source>
        <dbReference type="Proteomes" id="UP000026960"/>
    </source>
</evidence>
<evidence type="ECO:0000313" key="1">
    <source>
        <dbReference type="EnsemblPlants" id="OBART01G44920.1"/>
    </source>
</evidence>
<dbReference type="Gramene" id="OBART01G44920.1">
    <property type="protein sequence ID" value="OBART01G44920.1"/>
    <property type="gene ID" value="OBART01G44920"/>
</dbReference>
<dbReference type="HOGENOM" id="CLU_3090501_0_0_1"/>
<accession>A0A0D3EZ19</accession>
<reference evidence="1" key="2">
    <citation type="submission" date="2015-03" db="UniProtKB">
        <authorList>
            <consortium name="EnsemblPlants"/>
        </authorList>
    </citation>
    <scope>IDENTIFICATION</scope>
</reference>
<sequence>MALKYMDHLILSTCDPKIRISYKRVKLLVLLFNNQMMILLAQDSDQNVNFKYQLFA</sequence>